<evidence type="ECO:0000256" key="1">
    <source>
        <dbReference type="SAM" id="SignalP"/>
    </source>
</evidence>
<dbReference type="PROSITE" id="PS51257">
    <property type="entry name" value="PROKAR_LIPOPROTEIN"/>
    <property type="match status" value="1"/>
</dbReference>
<dbReference type="RefSeq" id="WP_158078978.1">
    <property type="nucleotide sequence ID" value="NZ_CAACXO010000079.1"/>
</dbReference>
<feature type="signal peptide" evidence="1">
    <location>
        <begin position="1"/>
        <end position="18"/>
    </location>
</feature>
<organism evidence="2 3">
    <name type="scientific">Moraxella caviae</name>
    <dbReference type="NCBI Taxonomy" id="34060"/>
    <lineage>
        <taxon>Bacteria</taxon>
        <taxon>Pseudomonadati</taxon>
        <taxon>Pseudomonadota</taxon>
        <taxon>Gammaproteobacteria</taxon>
        <taxon>Moraxellales</taxon>
        <taxon>Moraxellaceae</taxon>
        <taxon>Moraxella</taxon>
    </lineage>
</organism>
<name>A0A378R6C3_9GAMM</name>
<feature type="chain" id="PRO_5016689702" description="Lipoprotein" evidence="1">
    <location>
        <begin position="19"/>
        <end position="48"/>
    </location>
</feature>
<gene>
    <name evidence="2" type="ORF">NCTC10293_01184</name>
</gene>
<reference evidence="2 3" key="1">
    <citation type="submission" date="2018-06" db="EMBL/GenBank/DDBJ databases">
        <authorList>
            <consortium name="Pathogen Informatics"/>
            <person name="Doyle S."/>
        </authorList>
    </citation>
    <scope>NUCLEOTIDE SEQUENCE [LARGE SCALE GENOMIC DNA]</scope>
    <source>
        <strain evidence="2 3">NCTC10293</strain>
    </source>
</reference>
<evidence type="ECO:0008006" key="4">
    <source>
        <dbReference type="Google" id="ProtNLM"/>
    </source>
</evidence>
<proteinExistence type="predicted"/>
<evidence type="ECO:0000313" key="3">
    <source>
        <dbReference type="Proteomes" id="UP000255279"/>
    </source>
</evidence>
<dbReference type="Proteomes" id="UP000255279">
    <property type="component" value="Unassembled WGS sequence"/>
</dbReference>
<accession>A0A378R6C3</accession>
<dbReference type="AlphaFoldDB" id="A0A378R6C3"/>
<protein>
    <recommendedName>
        <fullName evidence="4">Lipoprotein</fullName>
    </recommendedName>
</protein>
<evidence type="ECO:0000313" key="2">
    <source>
        <dbReference type="EMBL" id="STZ13606.1"/>
    </source>
</evidence>
<sequence length="48" mass="5366">MKTLFVLAVLALSGCATMDTNCNSSIRFGDITKKLETPDFRVDCRARR</sequence>
<keyword evidence="1" id="KW-0732">Signal</keyword>
<dbReference type="EMBL" id="UGQE01000002">
    <property type="protein sequence ID" value="STZ13606.1"/>
    <property type="molecule type" value="Genomic_DNA"/>
</dbReference>